<name>A0ABD2B0J4_VESMC</name>
<dbReference type="Proteomes" id="UP001607303">
    <property type="component" value="Unassembled WGS sequence"/>
</dbReference>
<reference evidence="1 2" key="1">
    <citation type="journal article" date="2024" name="Ann. Entomol. Soc. Am.">
        <title>Genomic analyses of the southern and eastern yellowjacket wasps (Hymenoptera: Vespidae) reveal evolutionary signatures of social life.</title>
        <authorList>
            <person name="Catto M.A."/>
            <person name="Caine P.B."/>
            <person name="Orr S.E."/>
            <person name="Hunt B.G."/>
            <person name="Goodisman M.A.D."/>
        </authorList>
    </citation>
    <scope>NUCLEOTIDE SEQUENCE [LARGE SCALE GENOMIC DNA]</scope>
    <source>
        <strain evidence="1">232</strain>
        <tissue evidence="1">Head and thorax</tissue>
    </source>
</reference>
<sequence length="418" mass="47145">MGGVGATSPFLRPRAECSRRKNFNKKILFPLFPLNRYNSAPIGQTSTEKYVRVGRNEPFPMTPARLLSRKIFFPLFLLNRNNSAPIGQIWTKKICGCSARRAPSNEPGRVDLGAIKSEQKIKNFFFPLFPLNRHNSVLIGQIWTEKIWARRTRRAPSNESSCVDLCAIGSEQKIVKEKFFFPLISLNRYNSAPIGHILTKKNMGVARRALSNEPGPAALVKTVITRVLLIATQKIWAGGTRRALSNDPGVVALGSIGSEKKIVRKRIFFSFVHFKPLLLDSYWSYLDEENMGRRTRRALSNDSGLIALGARVSEKKLTQRALSNEPDQVPLGARVSEKKIVRKKFFSPLFPLNLYKSAPIGHIWTKNIQACRTRRAPFQCLRSGCSRARRTLSNDPGPVALGARDLEKKILKENFFLL</sequence>
<keyword evidence="2" id="KW-1185">Reference proteome</keyword>
<proteinExistence type="predicted"/>
<protein>
    <submittedName>
        <fullName evidence="1">Uncharacterized protein</fullName>
    </submittedName>
</protein>
<organism evidence="1 2">
    <name type="scientific">Vespula maculifrons</name>
    <name type="common">Eastern yellow jacket</name>
    <name type="synonym">Wasp</name>
    <dbReference type="NCBI Taxonomy" id="7453"/>
    <lineage>
        <taxon>Eukaryota</taxon>
        <taxon>Metazoa</taxon>
        <taxon>Ecdysozoa</taxon>
        <taxon>Arthropoda</taxon>
        <taxon>Hexapoda</taxon>
        <taxon>Insecta</taxon>
        <taxon>Pterygota</taxon>
        <taxon>Neoptera</taxon>
        <taxon>Endopterygota</taxon>
        <taxon>Hymenoptera</taxon>
        <taxon>Apocrita</taxon>
        <taxon>Aculeata</taxon>
        <taxon>Vespoidea</taxon>
        <taxon>Vespidae</taxon>
        <taxon>Vespinae</taxon>
        <taxon>Vespula</taxon>
    </lineage>
</organism>
<accession>A0ABD2B0J4</accession>
<comment type="caution">
    <text evidence="1">The sequence shown here is derived from an EMBL/GenBank/DDBJ whole genome shotgun (WGS) entry which is preliminary data.</text>
</comment>
<dbReference type="EMBL" id="JAYRBN010000107">
    <property type="protein sequence ID" value="KAL2726379.1"/>
    <property type="molecule type" value="Genomic_DNA"/>
</dbReference>
<dbReference type="AlphaFoldDB" id="A0ABD2B0J4"/>
<evidence type="ECO:0000313" key="1">
    <source>
        <dbReference type="EMBL" id="KAL2726379.1"/>
    </source>
</evidence>
<gene>
    <name evidence="1" type="ORF">V1477_017806</name>
</gene>
<evidence type="ECO:0000313" key="2">
    <source>
        <dbReference type="Proteomes" id="UP001607303"/>
    </source>
</evidence>